<evidence type="ECO:0000313" key="15">
    <source>
        <dbReference type="EMBL" id="AKF06740.1"/>
    </source>
</evidence>
<dbReference type="Pfam" id="PF02801">
    <property type="entry name" value="Ketoacyl-synt_C"/>
    <property type="match status" value="1"/>
</dbReference>
<comment type="function">
    <text evidence="11">Involved in the type II fatty acid elongation cycle. Catalyzes the elongation of a wide range of acyl-ACP by the addition of two carbons from malonyl-ACP to an acyl acceptor. Can efficiently catalyze the conversion of palmitoleoyl-ACP (cis-hexadec-9-enoyl-ACP) to cis-vaccenoyl-ACP (cis-octadec-11-enoyl-ACP), an essential step in the thermal regulation of fatty acid composition.</text>
</comment>
<dbReference type="EMBL" id="CP011125">
    <property type="protein sequence ID" value="AKF06740.1"/>
    <property type="molecule type" value="Genomic_DNA"/>
</dbReference>
<dbReference type="SMART" id="SM00825">
    <property type="entry name" value="PKS_KS"/>
    <property type="match status" value="1"/>
</dbReference>
<dbReference type="PANTHER" id="PTHR11712:SF336">
    <property type="entry name" value="3-OXOACYL-[ACYL-CARRIER-PROTEIN] SYNTHASE, MITOCHONDRIAL"/>
    <property type="match status" value="1"/>
</dbReference>
<keyword evidence="9 11" id="KW-0275">Fatty acid biosynthesis</keyword>
<accession>A0A0F6W418</accession>
<evidence type="ECO:0000256" key="2">
    <source>
        <dbReference type="ARBA" id="ARBA00008467"/>
    </source>
</evidence>
<dbReference type="PROSITE" id="PS00606">
    <property type="entry name" value="KS3_1"/>
    <property type="match status" value="1"/>
</dbReference>
<evidence type="ECO:0000313" key="16">
    <source>
        <dbReference type="Proteomes" id="UP000034883"/>
    </source>
</evidence>
<dbReference type="AlphaFoldDB" id="A0A0F6W418"/>
<keyword evidence="16" id="KW-1185">Reference proteome</keyword>
<keyword evidence="10 11" id="KW-0012">Acyltransferase</keyword>
<gene>
    <name evidence="15" type="ORF">DB32_003889</name>
</gene>
<evidence type="ECO:0000256" key="10">
    <source>
        <dbReference type="ARBA" id="ARBA00023315"/>
    </source>
</evidence>
<dbReference type="NCBIfam" id="TIGR03150">
    <property type="entry name" value="fabF"/>
    <property type="match status" value="1"/>
</dbReference>
<dbReference type="GO" id="GO:0006633">
    <property type="term" value="P:fatty acid biosynthetic process"/>
    <property type="evidence" value="ECO:0007669"/>
    <property type="project" value="UniProtKB-UniRule"/>
</dbReference>
<keyword evidence="6 11" id="KW-0808">Transferase</keyword>
<comment type="similarity">
    <text evidence="2 11 13">Belongs to the thiolase-like superfamily. Beta-ketoacyl-ACP synthases family.</text>
</comment>
<comment type="catalytic activity">
    <reaction evidence="11">
        <text>(9Z)-hexadecenoyl-[ACP] + malonyl-[ACP] + H(+) = 3-oxo-(11Z)-octadecenoyl-[ACP] + holo-[ACP] + CO2</text>
        <dbReference type="Rhea" id="RHEA:55040"/>
        <dbReference type="Rhea" id="RHEA-COMP:9623"/>
        <dbReference type="Rhea" id="RHEA-COMP:9685"/>
        <dbReference type="Rhea" id="RHEA-COMP:10800"/>
        <dbReference type="Rhea" id="RHEA-COMP:14074"/>
        <dbReference type="ChEBI" id="CHEBI:15378"/>
        <dbReference type="ChEBI" id="CHEBI:16526"/>
        <dbReference type="ChEBI" id="CHEBI:64479"/>
        <dbReference type="ChEBI" id="CHEBI:78449"/>
        <dbReference type="ChEBI" id="CHEBI:83989"/>
        <dbReference type="ChEBI" id="CHEBI:138538"/>
        <dbReference type="EC" id="2.3.1.179"/>
    </reaction>
</comment>
<keyword evidence="8" id="KW-0443">Lipid metabolism</keyword>
<evidence type="ECO:0000256" key="8">
    <source>
        <dbReference type="ARBA" id="ARBA00023098"/>
    </source>
</evidence>
<keyword evidence="5 11" id="KW-0444">Lipid biosynthesis</keyword>
<dbReference type="InterPro" id="IPR014031">
    <property type="entry name" value="Ketoacyl_synth_C"/>
</dbReference>
<dbReference type="Proteomes" id="UP000034883">
    <property type="component" value="Chromosome"/>
</dbReference>
<protein>
    <recommendedName>
        <fullName evidence="4 11">3-oxoacyl-[acyl-carrier-protein] synthase 2</fullName>
        <ecNumber evidence="3 11">2.3.1.179</ecNumber>
    </recommendedName>
</protein>
<proteinExistence type="inferred from homology"/>
<dbReference type="InterPro" id="IPR018201">
    <property type="entry name" value="Ketoacyl_synth_AS"/>
</dbReference>
<name>A0A0F6W418_9BACT</name>
<dbReference type="CDD" id="cd00834">
    <property type="entry name" value="KAS_I_II"/>
    <property type="match status" value="1"/>
</dbReference>
<dbReference type="Pfam" id="PF00109">
    <property type="entry name" value="ketoacyl-synt"/>
    <property type="match status" value="1"/>
</dbReference>
<dbReference type="FunFam" id="3.40.47.10:FF:000009">
    <property type="entry name" value="3-oxoacyl-[acyl-carrier-protein] synthase 2"/>
    <property type="match status" value="1"/>
</dbReference>
<sequence length="412" mass="43987">MGAVSPVGADVETTWNALLAGKSGIGPIQRFDASTFACRIAGECLDFDPEKYIEKKRLREGDRFIHLAMGASVQAVERSGLLATPLSEDDLERVGTFIGVGLCGLELIERMKETLLEKGPRRISPYFIPAAISNLAPGHVSMRYGFKGPNYTTTSACSSGAHAVGEAFRWIQRGDIDVAVAGGAESTISGLGVGGFTAMRALSERNDEPQRASRPFDRDRDGFVMAEGAGVMILEERERAIARGANILCEILGYGATSDAYHLTQPAPEGEGAQRAMKNALRDGKIDLERVHYVNAHATSTPTGDKQELQALKKIFGERALGKKDANGVWISATKSMTGHLLGAAGGIEAVFAVLALRDGAVPPTINLENPDDEAEGMDLVPHEARRRSMDVVLSNSFGFGGTNVTLAFGKH</sequence>
<dbReference type="PROSITE" id="PS52004">
    <property type="entry name" value="KS3_2"/>
    <property type="match status" value="1"/>
</dbReference>
<evidence type="ECO:0000256" key="11">
    <source>
        <dbReference type="PIRNR" id="PIRNR000447"/>
    </source>
</evidence>
<evidence type="ECO:0000256" key="13">
    <source>
        <dbReference type="RuleBase" id="RU003694"/>
    </source>
</evidence>
<dbReference type="InterPro" id="IPR020841">
    <property type="entry name" value="PKS_Beta-ketoAc_synthase_dom"/>
</dbReference>
<feature type="active site" description="For beta-ketoacyl synthase activity" evidence="12">
    <location>
        <position position="157"/>
    </location>
</feature>
<dbReference type="PANTHER" id="PTHR11712">
    <property type="entry name" value="POLYKETIDE SYNTHASE-RELATED"/>
    <property type="match status" value="1"/>
</dbReference>
<dbReference type="NCBIfam" id="NF005589">
    <property type="entry name" value="PRK07314.1"/>
    <property type="match status" value="1"/>
</dbReference>
<evidence type="ECO:0000259" key="14">
    <source>
        <dbReference type="PROSITE" id="PS52004"/>
    </source>
</evidence>
<keyword evidence="7" id="KW-0276">Fatty acid metabolism</keyword>
<evidence type="ECO:0000256" key="12">
    <source>
        <dbReference type="PIRSR" id="PIRSR000447-1"/>
    </source>
</evidence>
<comment type="pathway">
    <text evidence="1 11">Lipid metabolism; fatty acid biosynthesis.</text>
</comment>
<dbReference type="InterPro" id="IPR014030">
    <property type="entry name" value="Ketoacyl_synth_N"/>
</dbReference>
<dbReference type="InterPro" id="IPR000794">
    <property type="entry name" value="Beta-ketoacyl_synthase"/>
</dbReference>
<evidence type="ECO:0000256" key="3">
    <source>
        <dbReference type="ARBA" id="ARBA00012356"/>
    </source>
</evidence>
<dbReference type="InterPro" id="IPR017568">
    <property type="entry name" value="3-oxoacyl-ACP_synth-2"/>
</dbReference>
<dbReference type="Gene3D" id="3.40.47.10">
    <property type="match status" value="1"/>
</dbReference>
<dbReference type="GO" id="GO:0005829">
    <property type="term" value="C:cytosol"/>
    <property type="evidence" value="ECO:0007669"/>
    <property type="project" value="TreeGrafter"/>
</dbReference>
<dbReference type="PIRSF" id="PIRSF000447">
    <property type="entry name" value="KAS_II"/>
    <property type="match status" value="1"/>
</dbReference>
<dbReference type="KEGG" id="samy:DB32_003889"/>
<evidence type="ECO:0000256" key="4">
    <source>
        <dbReference type="ARBA" id="ARBA00014657"/>
    </source>
</evidence>
<dbReference type="UniPathway" id="UPA00094"/>
<dbReference type="InterPro" id="IPR016039">
    <property type="entry name" value="Thiolase-like"/>
</dbReference>
<evidence type="ECO:0000256" key="7">
    <source>
        <dbReference type="ARBA" id="ARBA00022832"/>
    </source>
</evidence>
<evidence type="ECO:0000256" key="9">
    <source>
        <dbReference type="ARBA" id="ARBA00023160"/>
    </source>
</evidence>
<dbReference type="STRING" id="927083.DB32_003889"/>
<evidence type="ECO:0000256" key="1">
    <source>
        <dbReference type="ARBA" id="ARBA00005194"/>
    </source>
</evidence>
<dbReference type="GO" id="GO:0004315">
    <property type="term" value="F:3-oxoacyl-[acyl-carrier-protein] synthase activity"/>
    <property type="evidence" value="ECO:0007669"/>
    <property type="project" value="UniProtKB-UniRule"/>
</dbReference>
<dbReference type="EC" id="2.3.1.179" evidence="3 11"/>
<evidence type="ECO:0000256" key="6">
    <source>
        <dbReference type="ARBA" id="ARBA00022679"/>
    </source>
</evidence>
<feature type="domain" description="Ketosynthase family 3 (KS3)" evidence="14">
    <location>
        <begin position="1"/>
        <end position="411"/>
    </location>
</feature>
<dbReference type="SUPFAM" id="SSF53901">
    <property type="entry name" value="Thiolase-like"/>
    <property type="match status" value="2"/>
</dbReference>
<comment type="catalytic activity">
    <reaction evidence="11">
        <text>a fatty acyl-[ACP] + malonyl-[ACP] + H(+) = a 3-oxoacyl-[ACP] + holo-[ACP] + CO2</text>
        <dbReference type="Rhea" id="RHEA:22836"/>
        <dbReference type="Rhea" id="RHEA-COMP:9623"/>
        <dbReference type="Rhea" id="RHEA-COMP:9685"/>
        <dbReference type="Rhea" id="RHEA-COMP:9916"/>
        <dbReference type="Rhea" id="RHEA-COMP:14125"/>
        <dbReference type="ChEBI" id="CHEBI:15378"/>
        <dbReference type="ChEBI" id="CHEBI:16526"/>
        <dbReference type="ChEBI" id="CHEBI:64479"/>
        <dbReference type="ChEBI" id="CHEBI:78449"/>
        <dbReference type="ChEBI" id="CHEBI:78776"/>
        <dbReference type="ChEBI" id="CHEBI:138651"/>
    </reaction>
</comment>
<organism evidence="15 16">
    <name type="scientific">Sandaracinus amylolyticus</name>
    <dbReference type="NCBI Taxonomy" id="927083"/>
    <lineage>
        <taxon>Bacteria</taxon>
        <taxon>Pseudomonadati</taxon>
        <taxon>Myxococcota</taxon>
        <taxon>Polyangia</taxon>
        <taxon>Polyangiales</taxon>
        <taxon>Sandaracinaceae</taxon>
        <taxon>Sandaracinus</taxon>
    </lineage>
</organism>
<evidence type="ECO:0000256" key="5">
    <source>
        <dbReference type="ARBA" id="ARBA00022516"/>
    </source>
</evidence>
<reference evidence="15 16" key="1">
    <citation type="submission" date="2015-03" db="EMBL/GenBank/DDBJ databases">
        <title>Genome assembly of Sandaracinus amylolyticus DSM 53668.</title>
        <authorList>
            <person name="Sharma G."/>
            <person name="Subramanian S."/>
        </authorList>
    </citation>
    <scope>NUCLEOTIDE SEQUENCE [LARGE SCALE GENOMIC DNA]</scope>
    <source>
        <strain evidence="15 16">DSM 53668</strain>
    </source>
</reference>